<evidence type="ECO:0008006" key="4">
    <source>
        <dbReference type="Google" id="ProtNLM"/>
    </source>
</evidence>
<accession>A0A8K1CAB5</accession>
<comment type="caution">
    <text evidence="2">The sequence shown here is derived from an EMBL/GenBank/DDBJ whole genome shotgun (WGS) entry which is preliminary data.</text>
</comment>
<feature type="signal peptide" evidence="1">
    <location>
        <begin position="1"/>
        <end position="23"/>
    </location>
</feature>
<dbReference type="Proteomes" id="UP000794436">
    <property type="component" value="Unassembled WGS sequence"/>
</dbReference>
<reference evidence="2" key="1">
    <citation type="submission" date="2019-03" db="EMBL/GenBank/DDBJ databases">
        <title>Long read genome sequence of the mycoparasitic Pythium oligandrum ATCC 38472 isolated from sugarbeet rhizosphere.</title>
        <authorList>
            <person name="Gaulin E."/>
        </authorList>
    </citation>
    <scope>NUCLEOTIDE SEQUENCE</scope>
    <source>
        <strain evidence="2">ATCC 38472_TT</strain>
    </source>
</reference>
<gene>
    <name evidence="2" type="ORF">Poli38472_007193</name>
</gene>
<keyword evidence="3" id="KW-1185">Reference proteome</keyword>
<dbReference type="AlphaFoldDB" id="A0A8K1CAB5"/>
<evidence type="ECO:0000313" key="2">
    <source>
        <dbReference type="EMBL" id="TMW59048.1"/>
    </source>
</evidence>
<evidence type="ECO:0000313" key="3">
    <source>
        <dbReference type="Proteomes" id="UP000794436"/>
    </source>
</evidence>
<name>A0A8K1CAB5_PYTOL</name>
<organism evidence="2 3">
    <name type="scientific">Pythium oligandrum</name>
    <name type="common">Mycoparasitic fungus</name>
    <dbReference type="NCBI Taxonomy" id="41045"/>
    <lineage>
        <taxon>Eukaryota</taxon>
        <taxon>Sar</taxon>
        <taxon>Stramenopiles</taxon>
        <taxon>Oomycota</taxon>
        <taxon>Peronosporomycetes</taxon>
        <taxon>Pythiales</taxon>
        <taxon>Pythiaceae</taxon>
        <taxon>Pythium</taxon>
    </lineage>
</organism>
<dbReference type="EMBL" id="SPLM01000110">
    <property type="protein sequence ID" value="TMW59048.1"/>
    <property type="molecule type" value="Genomic_DNA"/>
</dbReference>
<proteinExistence type="predicted"/>
<sequence length="410" mass="43409">MHRLLRSCVAVLAAVTVTTTVSAETETTCFRLTDAKAPIYQTLSMLPPSVTAGINLGKLPLTEILAPIDELVPWLSTCLASTDLLAVGVGVLSNSTKMQCVNAISSSTNFSMSYTDAYFRSKLCPTLNATLLPCVDPLVGDTVDQLIQAGGTCCTDMATQLKALLGQDLGDFLHAMIVRLGDVACSERSSGSNQASEMCGSALVKAVTDGYAPVDWFKFLEIPNKQACSAVKGESYTTTTKASSQLFANHTPWDACFAPVDLLLTDVAKLPFIDTLELTDAFAADKCLKGQNLVDSMLAEDGVVQKWANAFDSMAANMNLTAKGTIVEEVRSGIANLTDGLKPMCFHLPNDIGKCEYKTTVTYAFTTGTSGGSDTDSSKPPTRGDDAVGVSFSPVWTVAVVLGVLLAQNM</sequence>
<protein>
    <recommendedName>
        <fullName evidence="4">Secreted protein</fullName>
    </recommendedName>
</protein>
<evidence type="ECO:0000256" key="1">
    <source>
        <dbReference type="SAM" id="SignalP"/>
    </source>
</evidence>
<dbReference type="OrthoDB" id="72545at2759"/>
<feature type="chain" id="PRO_5035449533" description="Secreted protein" evidence="1">
    <location>
        <begin position="24"/>
        <end position="410"/>
    </location>
</feature>
<keyword evidence="1" id="KW-0732">Signal</keyword>